<proteinExistence type="predicted"/>
<dbReference type="InterPro" id="IPR007822">
    <property type="entry name" value="LANC-like"/>
</dbReference>
<dbReference type="GO" id="GO:0031179">
    <property type="term" value="P:peptide modification"/>
    <property type="evidence" value="ECO:0007669"/>
    <property type="project" value="InterPro"/>
</dbReference>
<evidence type="ECO:0000256" key="2">
    <source>
        <dbReference type="SAM" id="MobiDB-lite"/>
    </source>
</evidence>
<feature type="binding site" evidence="1">
    <location>
        <position position="780"/>
    </location>
    <ligand>
        <name>Zn(2+)</name>
        <dbReference type="ChEBI" id="CHEBI:29105"/>
    </ligand>
</feature>
<protein>
    <submittedName>
        <fullName evidence="4">DUF4135 domain-containing protein</fullName>
    </submittedName>
</protein>
<dbReference type="Proteomes" id="UP000280935">
    <property type="component" value="Unassembled WGS sequence"/>
</dbReference>
<dbReference type="InterPro" id="IPR012341">
    <property type="entry name" value="6hp_glycosidase-like_sf"/>
</dbReference>
<reference evidence="4 5" key="1">
    <citation type="submission" date="2018-11" db="EMBL/GenBank/DDBJ databases">
        <title>Genomes From Bacteria Associated with the Canine Oral Cavity: a Test Case for Automated Genome-Based Taxonomic Assignment.</title>
        <authorList>
            <person name="Coil D.A."/>
            <person name="Jospin G."/>
            <person name="Darling A.E."/>
            <person name="Wallis C."/>
            <person name="Davis I.J."/>
            <person name="Harris S."/>
            <person name="Eisen J.A."/>
            <person name="Holcombe L.J."/>
            <person name="O'Flynn C."/>
        </authorList>
    </citation>
    <scope>NUCLEOTIDE SEQUENCE [LARGE SCALE GENOMIC DNA]</scope>
    <source>
        <strain evidence="4 5">OH2822_COT-296</strain>
    </source>
</reference>
<feature type="binding site" evidence="1">
    <location>
        <position position="819"/>
    </location>
    <ligand>
        <name>Zn(2+)</name>
        <dbReference type="ChEBI" id="CHEBI:29105"/>
    </ligand>
</feature>
<dbReference type="SMART" id="SM01260">
    <property type="entry name" value="LANC_like"/>
    <property type="match status" value="1"/>
</dbReference>
<organism evidence="4 5">
    <name type="scientific">Arachnia propionica</name>
    <dbReference type="NCBI Taxonomy" id="1750"/>
    <lineage>
        <taxon>Bacteria</taxon>
        <taxon>Bacillati</taxon>
        <taxon>Actinomycetota</taxon>
        <taxon>Actinomycetes</taxon>
        <taxon>Propionibacteriales</taxon>
        <taxon>Propionibacteriaceae</taxon>
        <taxon>Arachnia</taxon>
    </lineage>
</organism>
<feature type="region of interest" description="Disordered" evidence="2">
    <location>
        <begin position="335"/>
        <end position="354"/>
    </location>
</feature>
<evidence type="ECO:0000313" key="4">
    <source>
        <dbReference type="EMBL" id="RRD47066.1"/>
    </source>
</evidence>
<dbReference type="AlphaFoldDB" id="A0A3P1WLX9"/>
<keyword evidence="1" id="KW-0862">Zinc</keyword>
<dbReference type="Gene3D" id="1.50.10.10">
    <property type="match status" value="1"/>
</dbReference>
<dbReference type="OrthoDB" id="9148343at2"/>
<evidence type="ECO:0000313" key="5">
    <source>
        <dbReference type="Proteomes" id="UP000280935"/>
    </source>
</evidence>
<dbReference type="EMBL" id="RQYT01000082">
    <property type="protein sequence ID" value="RRD47066.1"/>
    <property type="molecule type" value="Genomic_DNA"/>
</dbReference>
<accession>A0A3P1WLX9</accession>
<feature type="domain" description="Lantibiotic biosynthesis protein dehydration" evidence="3">
    <location>
        <begin position="143"/>
        <end position="455"/>
    </location>
</feature>
<dbReference type="Pfam" id="PF13575">
    <property type="entry name" value="DUF4135"/>
    <property type="match status" value="1"/>
</dbReference>
<sequence length="895" mass="99533">MKRPPPLAKERSGEHLTGAAIVDIGSILYEHFARNGIIPLSQFPGIKKSLKSQIGGFAIRAILTEFFTAGSHYLPKSRESYNQLMNSLATPSWFDHISDTYPDIIRLGNSITQQIEHAHLVSAEVTRIPLPVESALNLTEGFQITDIEPVGDVHPGGLCTLLFSTHTDKKFLFKASSPENVLFVANLTELVNERLDYPLYVPHSVPTGFNGHYQEYVEHAERQHSLSEYYKFGAWLAIADCVSFTDLHMENVIPTPHGPCIIDFECFPTPEIAIKELRSTLPLLNRSGILPAPFTLADKEDTVDWSAIGGDSDQLSPSWAMHEVLEDGLPTFHLGRASKDSARRPSPQTRMSLSRKAEHSLMKGFLDAHRAMSAAGKDKVLSLTELNSPKPRLVLRPTQIYHNCLRRSSYPRYLSDPEARKNELRNWLINGLFPESLIEHELEPLRDFFIPLFQVDLSAKDVDGLEILPPATILQKSISRHLDAMRPNQALRQIRQVFEVQRKQSEPMQRVSFSAPRLPAPSAAERIRIIEHLAESIISCAEEDSFGYSWSNIQRDQEGNWVQTSYSPSLYHGSAGIYLALNSALLSGARISSYGIKLLKGLKDQLTDFLMDPPEILPLGLFEGAAGVAYSLIASKTPETNSDLIISALARILEDRVYSMSHDIISGAAGVLLFADRLERMGISSETATVIQSWMCRQLKNLAHESEDGIWVWETNSDWFGGLSHGPAGVMWALRESCYSRFFSDLAEKALEAQMSLLRADDFSWRSRRLSDSPPICAWCHGNEGLALVFSETDPDSVLAKQCVNSLIKQALPSDVCLCHGISGRYLSLHTLNLHDAAAQASTLLWRHASTKIDMMENLDDSLMTGRAGVLLSLSHSLASRVVPSPLTAQILEAR</sequence>
<dbReference type="Pfam" id="PF05147">
    <property type="entry name" value="LANC_like"/>
    <property type="match status" value="1"/>
</dbReference>
<comment type="caution">
    <text evidence="4">The sequence shown here is derived from an EMBL/GenBank/DDBJ whole genome shotgun (WGS) entry which is preliminary data.</text>
</comment>
<dbReference type="PRINTS" id="PR01950">
    <property type="entry name" value="LANCSUPER"/>
</dbReference>
<dbReference type="InterPro" id="IPR025410">
    <property type="entry name" value="Lant_dehyd"/>
</dbReference>
<feature type="binding site" evidence="1">
    <location>
        <position position="820"/>
    </location>
    <ligand>
        <name>Zn(2+)</name>
        <dbReference type="ChEBI" id="CHEBI:29105"/>
    </ligand>
</feature>
<gene>
    <name evidence="4" type="ORF">EII35_15255</name>
</gene>
<evidence type="ECO:0000259" key="3">
    <source>
        <dbReference type="Pfam" id="PF13575"/>
    </source>
</evidence>
<dbReference type="SUPFAM" id="SSF158745">
    <property type="entry name" value="LanC-like"/>
    <property type="match status" value="1"/>
</dbReference>
<name>A0A3P1WLX9_9ACTN</name>
<evidence type="ECO:0000256" key="1">
    <source>
        <dbReference type="PIRSR" id="PIRSR607822-1"/>
    </source>
</evidence>
<dbReference type="GO" id="GO:0005975">
    <property type="term" value="P:carbohydrate metabolic process"/>
    <property type="evidence" value="ECO:0007669"/>
    <property type="project" value="InterPro"/>
</dbReference>
<keyword evidence="1" id="KW-0479">Metal-binding</keyword>
<dbReference type="GO" id="GO:0046872">
    <property type="term" value="F:metal ion binding"/>
    <property type="evidence" value="ECO:0007669"/>
    <property type="project" value="UniProtKB-KW"/>
</dbReference>